<evidence type="ECO:0008006" key="4">
    <source>
        <dbReference type="Google" id="ProtNLM"/>
    </source>
</evidence>
<evidence type="ECO:0000313" key="2">
    <source>
        <dbReference type="EMBL" id="VDI42494.1"/>
    </source>
</evidence>
<reference evidence="2" key="1">
    <citation type="submission" date="2018-11" db="EMBL/GenBank/DDBJ databases">
        <authorList>
            <person name="Alioto T."/>
            <person name="Alioto T."/>
        </authorList>
    </citation>
    <scope>NUCLEOTIDE SEQUENCE</scope>
</reference>
<gene>
    <name evidence="2" type="ORF">MGAL_10B009207</name>
</gene>
<dbReference type="GO" id="GO:0003676">
    <property type="term" value="F:nucleic acid binding"/>
    <property type="evidence" value="ECO:0007669"/>
    <property type="project" value="InterPro"/>
</dbReference>
<comment type="caution">
    <text evidence="2">The sequence shown here is derived from an EMBL/GenBank/DDBJ whole genome shotgun (WGS) entry which is preliminary data.</text>
</comment>
<dbReference type="PANTHER" id="PTHR37984">
    <property type="entry name" value="PROTEIN CBG26694"/>
    <property type="match status" value="1"/>
</dbReference>
<dbReference type="OrthoDB" id="427129at2759"/>
<organism evidence="2 3">
    <name type="scientific">Mytilus galloprovincialis</name>
    <name type="common">Mediterranean mussel</name>
    <dbReference type="NCBI Taxonomy" id="29158"/>
    <lineage>
        <taxon>Eukaryota</taxon>
        <taxon>Metazoa</taxon>
        <taxon>Spiralia</taxon>
        <taxon>Lophotrochozoa</taxon>
        <taxon>Mollusca</taxon>
        <taxon>Bivalvia</taxon>
        <taxon>Autobranchia</taxon>
        <taxon>Pteriomorphia</taxon>
        <taxon>Mytilida</taxon>
        <taxon>Mytiloidea</taxon>
        <taxon>Mytilidae</taxon>
        <taxon>Mytilinae</taxon>
        <taxon>Mytilus</taxon>
    </lineage>
</organism>
<dbReference type="InterPro" id="IPR012337">
    <property type="entry name" value="RNaseH-like_sf"/>
</dbReference>
<dbReference type="InterPro" id="IPR036397">
    <property type="entry name" value="RNaseH_sf"/>
</dbReference>
<feature type="compositionally biased region" description="Pro residues" evidence="1">
    <location>
        <begin position="272"/>
        <end position="281"/>
    </location>
</feature>
<evidence type="ECO:0000256" key="1">
    <source>
        <dbReference type="SAM" id="MobiDB-lite"/>
    </source>
</evidence>
<dbReference type="InterPro" id="IPR050951">
    <property type="entry name" value="Retrovirus_Pol_polyprotein"/>
</dbReference>
<proteinExistence type="predicted"/>
<dbReference type="AlphaFoldDB" id="A0A8B6EZR7"/>
<dbReference type="PANTHER" id="PTHR37984:SF15">
    <property type="entry name" value="INTEGRASE CATALYTIC DOMAIN-CONTAINING PROTEIN"/>
    <property type="match status" value="1"/>
</dbReference>
<evidence type="ECO:0000313" key="3">
    <source>
        <dbReference type="Proteomes" id="UP000596742"/>
    </source>
</evidence>
<protein>
    <recommendedName>
        <fullName evidence="4">Integrase catalytic domain-containing protein</fullName>
    </recommendedName>
</protein>
<dbReference type="Proteomes" id="UP000596742">
    <property type="component" value="Unassembled WGS sequence"/>
</dbReference>
<sequence>MGNGMTERFNRTLLGMLGTLQPHQKINWKTHVAPLVHAYNCTRHEATSHSPYFLMFGREPNLPIDIAFGLTPDTVRQPQSKYIQELRERLVKAYELASKAADRAREKQKTGYDLKARGATLEIGDKVLVKVVAYDGKHKIADRWEDDVYVIIGQPNSDVPVYTVQKENGEGRRRTLHRNLLLPVGNINQRKPEPPPKPVPPPRTRLRQRIEQPSPEPSDYENMDTPVQNDTELDGDAHSTATGASRDSDDQSTEGSASGDEQAEIVTQPEPVVIPLPPIPVPRRSTRTRLEPEWMRSGLERQAGEALLAVITND</sequence>
<keyword evidence="3" id="KW-1185">Reference proteome</keyword>
<dbReference type="EMBL" id="UYJE01006026">
    <property type="protein sequence ID" value="VDI42494.1"/>
    <property type="molecule type" value="Genomic_DNA"/>
</dbReference>
<accession>A0A8B6EZR7</accession>
<feature type="region of interest" description="Disordered" evidence="1">
    <location>
        <begin position="167"/>
        <end position="296"/>
    </location>
</feature>
<dbReference type="Gene3D" id="3.30.420.10">
    <property type="entry name" value="Ribonuclease H-like superfamily/Ribonuclease H"/>
    <property type="match status" value="1"/>
</dbReference>
<dbReference type="SUPFAM" id="SSF53098">
    <property type="entry name" value="Ribonuclease H-like"/>
    <property type="match status" value="1"/>
</dbReference>
<name>A0A8B6EZR7_MYTGA</name>